<dbReference type="InterPro" id="IPR001375">
    <property type="entry name" value="Peptidase_S9_cat"/>
</dbReference>
<dbReference type="SUPFAM" id="SSF53474">
    <property type="entry name" value="alpha/beta-Hydrolases"/>
    <property type="match status" value="1"/>
</dbReference>
<gene>
    <name evidence="9" type="ORF">HKW67_19985</name>
</gene>
<evidence type="ECO:0000256" key="1">
    <source>
        <dbReference type="ARBA" id="ARBA00001070"/>
    </source>
</evidence>
<dbReference type="EC" id="3.4.21.26" evidence="2"/>
<dbReference type="GO" id="GO:0005829">
    <property type="term" value="C:cytosol"/>
    <property type="evidence" value="ECO:0007669"/>
    <property type="project" value="TreeGrafter"/>
</dbReference>
<evidence type="ECO:0000259" key="8">
    <source>
        <dbReference type="Pfam" id="PF02897"/>
    </source>
</evidence>
<evidence type="ECO:0000256" key="6">
    <source>
        <dbReference type="SAM" id="SignalP"/>
    </source>
</evidence>
<proteinExistence type="predicted"/>
<dbReference type="PANTHER" id="PTHR42881:SF2">
    <property type="entry name" value="PROLYL ENDOPEPTIDASE"/>
    <property type="match status" value="1"/>
</dbReference>
<keyword evidence="3" id="KW-0645">Protease</keyword>
<reference evidence="9 10" key="1">
    <citation type="submission" date="2020-05" db="EMBL/GenBank/DDBJ databases">
        <title>Complete genome sequence of Gemmatimonas greenlandica TET16.</title>
        <authorList>
            <person name="Zeng Y."/>
        </authorList>
    </citation>
    <scope>NUCLEOTIDE SEQUENCE [LARGE SCALE GENOMIC DNA]</scope>
    <source>
        <strain evidence="9 10">TET16</strain>
    </source>
</reference>
<organism evidence="9 10">
    <name type="scientific">Gemmatimonas groenlandica</name>
    <dbReference type="NCBI Taxonomy" id="2732249"/>
    <lineage>
        <taxon>Bacteria</taxon>
        <taxon>Pseudomonadati</taxon>
        <taxon>Gemmatimonadota</taxon>
        <taxon>Gemmatimonadia</taxon>
        <taxon>Gemmatimonadales</taxon>
        <taxon>Gemmatimonadaceae</taxon>
        <taxon>Gemmatimonas</taxon>
    </lineage>
</organism>
<evidence type="ECO:0000256" key="4">
    <source>
        <dbReference type="ARBA" id="ARBA00022801"/>
    </source>
</evidence>
<dbReference type="GO" id="GO:0070012">
    <property type="term" value="F:oligopeptidase activity"/>
    <property type="evidence" value="ECO:0007669"/>
    <property type="project" value="TreeGrafter"/>
</dbReference>
<dbReference type="InterPro" id="IPR002470">
    <property type="entry name" value="Peptidase_S9A"/>
</dbReference>
<dbReference type="EMBL" id="CP053085">
    <property type="protein sequence ID" value="QJR37636.1"/>
    <property type="molecule type" value="Genomic_DNA"/>
</dbReference>
<dbReference type="Gene3D" id="2.130.10.120">
    <property type="entry name" value="Prolyl oligopeptidase, N-terminal domain"/>
    <property type="match status" value="1"/>
</dbReference>
<comment type="catalytic activity">
    <reaction evidence="1">
        <text>Hydrolysis of Pro-|-Xaa &gt;&gt; Ala-|-Xaa in oligopeptides.</text>
        <dbReference type="EC" id="3.4.21.26"/>
    </reaction>
</comment>
<evidence type="ECO:0000259" key="7">
    <source>
        <dbReference type="Pfam" id="PF00326"/>
    </source>
</evidence>
<feature type="domain" description="Peptidase S9 prolyl oligopeptidase catalytic" evidence="7">
    <location>
        <begin position="510"/>
        <end position="713"/>
    </location>
</feature>
<evidence type="ECO:0000256" key="3">
    <source>
        <dbReference type="ARBA" id="ARBA00022670"/>
    </source>
</evidence>
<dbReference type="InterPro" id="IPR023302">
    <property type="entry name" value="Pept_S9A_N"/>
</dbReference>
<dbReference type="Proteomes" id="UP000500938">
    <property type="component" value="Chromosome"/>
</dbReference>
<protein>
    <recommendedName>
        <fullName evidence="2">prolyl oligopeptidase</fullName>
        <ecNumber evidence="2">3.4.21.26</ecNumber>
    </recommendedName>
</protein>
<feature type="domain" description="Peptidase S9A N-terminal" evidence="8">
    <location>
        <begin position="39"/>
        <end position="98"/>
    </location>
</feature>
<dbReference type="InterPro" id="IPR051167">
    <property type="entry name" value="Prolyl_oligopep/macrocyclase"/>
</dbReference>
<dbReference type="Gene3D" id="3.40.50.1820">
    <property type="entry name" value="alpha/beta hydrolase"/>
    <property type="match status" value="1"/>
</dbReference>
<dbReference type="Pfam" id="PF00326">
    <property type="entry name" value="Peptidase_S9"/>
    <property type="match status" value="1"/>
</dbReference>
<evidence type="ECO:0000256" key="2">
    <source>
        <dbReference type="ARBA" id="ARBA00011897"/>
    </source>
</evidence>
<dbReference type="GO" id="GO:0006508">
    <property type="term" value="P:proteolysis"/>
    <property type="evidence" value="ECO:0007669"/>
    <property type="project" value="UniProtKB-KW"/>
</dbReference>
<feature type="signal peptide" evidence="6">
    <location>
        <begin position="1"/>
        <end position="27"/>
    </location>
</feature>
<dbReference type="SUPFAM" id="SSF50993">
    <property type="entry name" value="Peptidase/esterase 'gauge' domain"/>
    <property type="match status" value="1"/>
</dbReference>
<dbReference type="AlphaFoldDB" id="A0A6M4IVU1"/>
<evidence type="ECO:0000313" key="9">
    <source>
        <dbReference type="EMBL" id="QJR37636.1"/>
    </source>
</evidence>
<keyword evidence="5" id="KW-0720">Serine protease</keyword>
<keyword evidence="10" id="KW-1185">Reference proteome</keyword>
<feature type="chain" id="PRO_5026686981" description="prolyl oligopeptidase" evidence="6">
    <location>
        <begin position="28"/>
        <end position="718"/>
    </location>
</feature>
<dbReference type="PRINTS" id="PR00862">
    <property type="entry name" value="PROLIGOPTASE"/>
</dbReference>
<keyword evidence="4" id="KW-0378">Hydrolase</keyword>
<dbReference type="PROSITE" id="PS51257">
    <property type="entry name" value="PROKAR_LIPOPROTEIN"/>
    <property type="match status" value="1"/>
</dbReference>
<dbReference type="KEGG" id="ggr:HKW67_19985"/>
<evidence type="ECO:0000256" key="5">
    <source>
        <dbReference type="ARBA" id="ARBA00022825"/>
    </source>
</evidence>
<evidence type="ECO:0000313" key="10">
    <source>
        <dbReference type="Proteomes" id="UP000500938"/>
    </source>
</evidence>
<feature type="domain" description="Peptidase S9A N-terminal" evidence="8">
    <location>
        <begin position="135"/>
        <end position="444"/>
    </location>
</feature>
<dbReference type="RefSeq" id="WP_171227071.1">
    <property type="nucleotide sequence ID" value="NZ_CP053085.1"/>
</dbReference>
<dbReference type="InterPro" id="IPR029058">
    <property type="entry name" value="AB_hydrolase_fold"/>
</dbReference>
<sequence>MLRFPGGTLSARFLRVALLAVATSACSRPPADTPAYPPARTVNVVDRYHGVAVADPYRWLEDTTAEVRAWALAQTRFARPFLHDSVLRARLRDRMERLDSPWLAFDSALDAASQSQAGDAIRVANGRLVIGTPRGADRLLLDPATFGPATRLAHHQVAPNGRHVLVELAVGGDDWKVGRVVRVADGTLLPDSIPGIVFQSPLWTPDSKGILQVQYIHPASSERVMLRGGTLSYHQLGTGTANDVSILRLPANDVEGVIRVSLSSDGRRAFVSDGTGADFEVLGWALSRFALLELSQLDTPGATPALVAVSTTRDAAYAVVASDATGMLVLTDRDAPRHRLVFIPYRDPSPSAWRDVIPETQDVLLSVTPHGAHLLVVALRDAQHVLRIHRRSGALEHELTFPLGTRIELMPGATGDRQRILAASFLQPPRLVEVALSTGERTTMLETRSEFASADYVATQQWYAGKDGTRIPMWLVHRKGIALDGSHPTLLFGYGGSGTVMLPDYAPDMLAWLELGGVFAMPNLRGGGEFGRDWYEAAILGKKQTTFDDMIAAAEHLIARGYTSPSRLAIRGRSNGGRMVAAVMAERPDLFAAVVAEVPQTDNVRFDRGRHRAQFGSPSDSAQFGFLLATSPLHRVTAGRCYPATLVTTSLNDPRAPAWHAMKFTAALQAASRCARPIILQADTLGGHFSESEAGGGANVSLDYLTFLVKQLGMMPPR</sequence>
<accession>A0A6M4IVU1</accession>
<dbReference type="Pfam" id="PF02897">
    <property type="entry name" value="Peptidase_S9_N"/>
    <property type="match status" value="2"/>
</dbReference>
<dbReference type="PANTHER" id="PTHR42881">
    <property type="entry name" value="PROLYL ENDOPEPTIDASE"/>
    <property type="match status" value="1"/>
</dbReference>
<dbReference type="GO" id="GO:0004252">
    <property type="term" value="F:serine-type endopeptidase activity"/>
    <property type="evidence" value="ECO:0007669"/>
    <property type="project" value="UniProtKB-EC"/>
</dbReference>
<name>A0A6M4IVU1_9BACT</name>
<keyword evidence="6" id="KW-0732">Signal</keyword>